<dbReference type="AlphaFoldDB" id="A0A811MYZ6"/>
<comment type="caution">
    <text evidence="11">The sequence shown here is derived from an EMBL/GenBank/DDBJ whole genome shotgun (WGS) entry which is preliminary data.</text>
</comment>
<feature type="binding site" evidence="7">
    <location>
        <begin position="106"/>
        <end position="113"/>
    </location>
    <ligand>
        <name>ATP</name>
        <dbReference type="ChEBI" id="CHEBI:30616"/>
    </ligand>
</feature>
<proteinExistence type="inferred from homology"/>
<evidence type="ECO:0000256" key="9">
    <source>
        <dbReference type="SAM" id="Coils"/>
    </source>
</evidence>
<dbReference type="GO" id="GO:0005874">
    <property type="term" value="C:microtubule"/>
    <property type="evidence" value="ECO:0007669"/>
    <property type="project" value="UniProtKB-KW"/>
</dbReference>
<dbReference type="InterPro" id="IPR036961">
    <property type="entry name" value="Kinesin_motor_dom_sf"/>
</dbReference>
<dbReference type="PANTHER" id="PTHR47968:SF29">
    <property type="entry name" value="KINESIN-LIKE PROTEIN"/>
    <property type="match status" value="1"/>
</dbReference>
<evidence type="ECO:0000256" key="6">
    <source>
        <dbReference type="ARBA" id="ARBA00060769"/>
    </source>
</evidence>
<dbReference type="InterPro" id="IPR019821">
    <property type="entry name" value="Kinesin_motor_CS"/>
</dbReference>
<dbReference type="SMART" id="SM00129">
    <property type="entry name" value="KISc"/>
    <property type="match status" value="1"/>
</dbReference>
<evidence type="ECO:0000256" key="1">
    <source>
        <dbReference type="ARBA" id="ARBA00022701"/>
    </source>
</evidence>
<keyword evidence="3 7" id="KW-0067">ATP-binding</keyword>
<evidence type="ECO:0000313" key="11">
    <source>
        <dbReference type="EMBL" id="CAD6214785.1"/>
    </source>
</evidence>
<feature type="coiled-coil region" evidence="9">
    <location>
        <begin position="371"/>
        <end position="398"/>
    </location>
</feature>
<dbReference type="PROSITE" id="PS00411">
    <property type="entry name" value="KINESIN_MOTOR_1"/>
    <property type="match status" value="1"/>
</dbReference>
<dbReference type="InterPro" id="IPR027640">
    <property type="entry name" value="Kinesin-like_fam"/>
</dbReference>
<dbReference type="SUPFAM" id="SSF52540">
    <property type="entry name" value="P-loop containing nucleoside triphosphate hydrolases"/>
    <property type="match status" value="1"/>
</dbReference>
<dbReference type="GO" id="GO:0007018">
    <property type="term" value="P:microtubule-based movement"/>
    <property type="evidence" value="ECO:0007669"/>
    <property type="project" value="InterPro"/>
</dbReference>
<keyword evidence="4 9" id="KW-0175">Coiled coil</keyword>
<evidence type="ECO:0000256" key="4">
    <source>
        <dbReference type="ARBA" id="ARBA00023054"/>
    </source>
</evidence>
<evidence type="ECO:0000256" key="7">
    <source>
        <dbReference type="PROSITE-ProRule" id="PRU00283"/>
    </source>
</evidence>
<evidence type="ECO:0000256" key="8">
    <source>
        <dbReference type="RuleBase" id="RU000394"/>
    </source>
</evidence>
<gene>
    <name evidence="11" type="ORF">NCGR_LOCUS10083</name>
</gene>
<dbReference type="Gene3D" id="3.40.850.10">
    <property type="entry name" value="Kinesin motor domain"/>
    <property type="match status" value="1"/>
</dbReference>
<dbReference type="FunFam" id="3.40.850.10:FF:000056">
    <property type="entry name" value="Kinesin-like protein"/>
    <property type="match status" value="1"/>
</dbReference>
<evidence type="ECO:0000256" key="2">
    <source>
        <dbReference type="ARBA" id="ARBA00022741"/>
    </source>
</evidence>
<dbReference type="PROSITE" id="PS50067">
    <property type="entry name" value="KINESIN_MOTOR_2"/>
    <property type="match status" value="1"/>
</dbReference>
<organism evidence="11 12">
    <name type="scientific">Miscanthus lutarioriparius</name>
    <dbReference type="NCBI Taxonomy" id="422564"/>
    <lineage>
        <taxon>Eukaryota</taxon>
        <taxon>Viridiplantae</taxon>
        <taxon>Streptophyta</taxon>
        <taxon>Embryophyta</taxon>
        <taxon>Tracheophyta</taxon>
        <taxon>Spermatophyta</taxon>
        <taxon>Magnoliopsida</taxon>
        <taxon>Liliopsida</taxon>
        <taxon>Poales</taxon>
        <taxon>Poaceae</taxon>
        <taxon>PACMAD clade</taxon>
        <taxon>Panicoideae</taxon>
        <taxon>Andropogonodae</taxon>
        <taxon>Andropogoneae</taxon>
        <taxon>Saccharinae</taxon>
        <taxon>Miscanthus</taxon>
    </lineage>
</organism>
<keyword evidence="12" id="KW-1185">Reference proteome</keyword>
<evidence type="ECO:0000313" key="12">
    <source>
        <dbReference type="Proteomes" id="UP000604825"/>
    </source>
</evidence>
<evidence type="ECO:0000259" key="10">
    <source>
        <dbReference type="PROSITE" id="PS50067"/>
    </source>
</evidence>
<dbReference type="GO" id="GO:0008017">
    <property type="term" value="F:microtubule binding"/>
    <property type="evidence" value="ECO:0007669"/>
    <property type="project" value="InterPro"/>
</dbReference>
<feature type="domain" description="Kinesin motor" evidence="10">
    <location>
        <begin position="14"/>
        <end position="356"/>
    </location>
</feature>
<evidence type="ECO:0000256" key="5">
    <source>
        <dbReference type="ARBA" id="ARBA00023175"/>
    </source>
</evidence>
<dbReference type="Proteomes" id="UP000604825">
    <property type="component" value="Unassembled WGS sequence"/>
</dbReference>
<accession>A0A811MYZ6</accession>
<name>A0A811MYZ6_9POAL</name>
<keyword evidence="5 7" id="KW-0505">Motor protein</keyword>
<dbReference type="Pfam" id="PF00225">
    <property type="entry name" value="Kinesin"/>
    <property type="match status" value="1"/>
</dbReference>
<dbReference type="GO" id="GO:0005524">
    <property type="term" value="F:ATP binding"/>
    <property type="evidence" value="ECO:0007669"/>
    <property type="project" value="UniProtKB-UniRule"/>
</dbReference>
<dbReference type="PRINTS" id="PR00380">
    <property type="entry name" value="KINESINHEAVY"/>
</dbReference>
<dbReference type="EMBL" id="CAJGYO010000002">
    <property type="protein sequence ID" value="CAD6214785.1"/>
    <property type="molecule type" value="Genomic_DNA"/>
</dbReference>
<dbReference type="InterPro" id="IPR027417">
    <property type="entry name" value="P-loop_NTPase"/>
</dbReference>
<dbReference type="OrthoDB" id="3176171at2759"/>
<reference evidence="11" key="1">
    <citation type="submission" date="2020-10" db="EMBL/GenBank/DDBJ databases">
        <authorList>
            <person name="Han B."/>
            <person name="Lu T."/>
            <person name="Zhao Q."/>
            <person name="Huang X."/>
            <person name="Zhao Y."/>
        </authorList>
    </citation>
    <scope>NUCLEOTIDE SEQUENCE</scope>
</reference>
<keyword evidence="2 7" id="KW-0547">Nucleotide-binding</keyword>
<dbReference type="GO" id="GO:0003777">
    <property type="term" value="F:microtubule motor activity"/>
    <property type="evidence" value="ECO:0007669"/>
    <property type="project" value="InterPro"/>
</dbReference>
<sequence>MPSIRAPASKQTATLQVAVKCRPLTDTEQRRSRHIIQVIDDKTVVVLDPDLSKDYLDLIQNRTKERRYTFDHVYAPGCSNSDVYKNISSTIAGVVQGLNATVFAYGSTGSGKTYTMVGTHSDPGLMVLSFRTIFELIKKDDSKDAFEVSCSYLEVYNEVLPLFLLLSMICLRDPLDTWSFREDPEHGIIVAGLRSIKVHSADRILELLNIGNSRRKTESTEANATSSRSHAVLEITVKRNQKGQYGNQVLRGKLALVDLAGSERASETNNFGQKLRDGANINRSLLALANCINALGKQNKKGLAYVPYRNSKLTRILKDGLSGNSRTVMVATISPADDQYHHTTNTLKYADRAKEIKTHVHKNIGTLDTHVEDYQRMIDNLQVEVSQLKKELAEKEHQLSIKPTEKAADSELSWLNVLSQETGENVQERINLQKALFELEETNKRNLMELQHLDDSIARHQVKEMDSTVLQALTSRRQVILDNIRDNDEAGSGYRKDIEMNESRRRQLQDMIEEAVSNNGNKTYLHILSQYRLLGMTNAELQIEMAMRDQVIHNQREALRSLWNILYGTGLNQKQILKLAAKQGLTIEGCPLPSSSPDVTTPPSFPPHRRFPSFMSFPSPQSEPYSPSACFFQHGFSTMSLLKNQHETPTICRQEHLSSYYMMSGCSPYSGDGKQWSSGRPMTFFFLLQKNLRR</sequence>
<dbReference type="InterPro" id="IPR001752">
    <property type="entry name" value="Kinesin_motor_dom"/>
</dbReference>
<comment type="similarity">
    <text evidence="6">Belongs to the TRAFAC class myosin-kinesin ATPase superfamily. Kinesin family. KIN-8 subfamily.</text>
</comment>
<evidence type="ECO:0000256" key="3">
    <source>
        <dbReference type="ARBA" id="ARBA00022840"/>
    </source>
</evidence>
<keyword evidence="1 8" id="KW-0493">Microtubule</keyword>
<dbReference type="PANTHER" id="PTHR47968">
    <property type="entry name" value="CENTROMERE PROTEIN E"/>
    <property type="match status" value="1"/>
</dbReference>
<protein>
    <recommendedName>
        <fullName evidence="8">Kinesin-like protein</fullName>
    </recommendedName>
</protein>